<comment type="caution">
    <text evidence="2">The sequence shown here is derived from an EMBL/GenBank/DDBJ whole genome shotgun (WGS) entry which is preliminary data.</text>
</comment>
<protein>
    <submittedName>
        <fullName evidence="2">3553_t:CDS:1</fullName>
    </submittedName>
</protein>
<proteinExistence type="predicted"/>
<sequence>MEDTKYLASLVKIMVKEVMKNLKTVQKKQQGIDHTYIWYVEVGSNDHKDLNYSSKDKVKQKENNSTYSMAMEKLVKINGKCAEASIKVSSSINIMKDGKHRCTIQFVFKETIFVISDKNDVDKDHPMKRENNDKKKTDSTNCTGRKNQLLKVVKVEMEKYEVFKYHQKFVEIGQVDMANNYGYYYNSGNGTEDDEIEFDYNGAKLQIVEQDNNENLKTVEFNKMDSYEASY</sequence>
<organism evidence="2 3">
    <name type="scientific">Gigaspora margarita</name>
    <dbReference type="NCBI Taxonomy" id="4874"/>
    <lineage>
        <taxon>Eukaryota</taxon>
        <taxon>Fungi</taxon>
        <taxon>Fungi incertae sedis</taxon>
        <taxon>Mucoromycota</taxon>
        <taxon>Glomeromycotina</taxon>
        <taxon>Glomeromycetes</taxon>
        <taxon>Diversisporales</taxon>
        <taxon>Gigasporaceae</taxon>
        <taxon>Gigaspora</taxon>
    </lineage>
</organism>
<evidence type="ECO:0000256" key="1">
    <source>
        <dbReference type="SAM" id="MobiDB-lite"/>
    </source>
</evidence>
<accession>A0ABN7WAI0</accession>
<dbReference type="EMBL" id="CAJVQB010035936">
    <property type="protein sequence ID" value="CAG8823241.1"/>
    <property type="molecule type" value="Genomic_DNA"/>
</dbReference>
<name>A0ABN7WAI0_GIGMA</name>
<feature type="region of interest" description="Disordered" evidence="1">
    <location>
        <begin position="121"/>
        <end position="141"/>
    </location>
</feature>
<keyword evidence="3" id="KW-1185">Reference proteome</keyword>
<gene>
    <name evidence="2" type="ORF">GMARGA_LOCUS28290</name>
</gene>
<dbReference type="Proteomes" id="UP000789901">
    <property type="component" value="Unassembled WGS sequence"/>
</dbReference>
<evidence type="ECO:0000313" key="3">
    <source>
        <dbReference type="Proteomes" id="UP000789901"/>
    </source>
</evidence>
<feature type="compositionally biased region" description="Basic and acidic residues" evidence="1">
    <location>
        <begin position="121"/>
        <end position="138"/>
    </location>
</feature>
<evidence type="ECO:0000313" key="2">
    <source>
        <dbReference type="EMBL" id="CAG8823241.1"/>
    </source>
</evidence>
<reference evidence="2 3" key="1">
    <citation type="submission" date="2021-06" db="EMBL/GenBank/DDBJ databases">
        <authorList>
            <person name="Kallberg Y."/>
            <person name="Tangrot J."/>
            <person name="Rosling A."/>
        </authorList>
    </citation>
    <scope>NUCLEOTIDE SEQUENCE [LARGE SCALE GENOMIC DNA]</scope>
    <source>
        <strain evidence="2 3">120-4 pot B 10/14</strain>
    </source>
</reference>